<protein>
    <recommendedName>
        <fullName evidence="5">Lipoprotein</fullName>
    </recommendedName>
</protein>
<accession>A0A7T2U472</accession>
<dbReference type="RefSeq" id="WP_009912653.1">
    <property type="nucleotide sequence ID" value="NZ_CP013380.1"/>
</dbReference>
<keyword evidence="2" id="KW-0732">Signal</keyword>
<feature type="compositionally biased region" description="Polar residues" evidence="1">
    <location>
        <begin position="32"/>
        <end position="42"/>
    </location>
</feature>
<dbReference type="AlphaFoldDB" id="A0A7T2U472"/>
<gene>
    <name evidence="3" type="ORF">I6G56_09550</name>
</gene>
<proteinExistence type="predicted"/>
<evidence type="ECO:0000256" key="1">
    <source>
        <dbReference type="SAM" id="MobiDB-lite"/>
    </source>
</evidence>
<dbReference type="EMBL" id="CP065686">
    <property type="protein sequence ID" value="QPS45274.1"/>
    <property type="molecule type" value="Genomic_DNA"/>
</dbReference>
<feature type="signal peptide" evidence="2">
    <location>
        <begin position="1"/>
        <end position="19"/>
    </location>
</feature>
<feature type="chain" id="PRO_5032658942" description="Lipoprotein" evidence="2">
    <location>
        <begin position="20"/>
        <end position="83"/>
    </location>
</feature>
<reference evidence="3 4" key="1">
    <citation type="submission" date="2020-12" db="EMBL/GenBank/DDBJ databases">
        <title>FDA dAtabase for Regulatory Grade micrObial Sequences (FDA-ARGOS): Supporting development and validation of Infectious Disease Dx tests.</title>
        <authorList>
            <person name="Nelson B."/>
            <person name="Plummer A."/>
            <person name="Tallon L."/>
            <person name="Sadzewicz L."/>
            <person name="Zhao X."/>
            <person name="Boylan J."/>
            <person name="Ott S."/>
            <person name="Bowen H."/>
            <person name="Vavikolanu K."/>
            <person name="Mehta A."/>
            <person name="Aluvathingal J."/>
            <person name="Nadendla S."/>
            <person name="Myers T."/>
            <person name="Yan Y."/>
            <person name="Sichtig H."/>
        </authorList>
    </citation>
    <scope>NUCLEOTIDE SEQUENCE [LARGE SCALE GENOMIC DNA]</scope>
    <source>
        <strain evidence="3 4">FDAARGOS_899</strain>
    </source>
</reference>
<feature type="compositionally biased region" description="Low complexity" evidence="1">
    <location>
        <begin position="43"/>
        <end position="56"/>
    </location>
</feature>
<evidence type="ECO:0000313" key="3">
    <source>
        <dbReference type="EMBL" id="QPS45274.1"/>
    </source>
</evidence>
<sequence length="83" mass="8828">MKPMSLLTACGVVVSLALAAPSRADSFPPRQHGQQEQVTRSQARAAAPSARPNAPRGDLRGDIVSNARAHNDAQRPPNDSNHH</sequence>
<feature type="region of interest" description="Disordered" evidence="1">
    <location>
        <begin position="23"/>
        <end position="83"/>
    </location>
</feature>
<evidence type="ECO:0008006" key="5">
    <source>
        <dbReference type="Google" id="ProtNLM"/>
    </source>
</evidence>
<organism evidence="3 4">
    <name type="scientific">Burkholderia humptydooensis</name>
    <dbReference type="NCBI Taxonomy" id="430531"/>
    <lineage>
        <taxon>Bacteria</taxon>
        <taxon>Pseudomonadati</taxon>
        <taxon>Pseudomonadota</taxon>
        <taxon>Betaproteobacteria</taxon>
        <taxon>Burkholderiales</taxon>
        <taxon>Burkholderiaceae</taxon>
        <taxon>Burkholderia</taxon>
        <taxon>pseudomallei group</taxon>
    </lineage>
</organism>
<dbReference type="Proteomes" id="UP000594943">
    <property type="component" value="Chromosome 1"/>
</dbReference>
<dbReference type="KEGG" id="bhg:I6G56_09550"/>
<name>A0A7T2U472_9BURK</name>
<evidence type="ECO:0000313" key="4">
    <source>
        <dbReference type="Proteomes" id="UP000594943"/>
    </source>
</evidence>
<evidence type="ECO:0000256" key="2">
    <source>
        <dbReference type="SAM" id="SignalP"/>
    </source>
</evidence>